<evidence type="ECO:0000256" key="1">
    <source>
        <dbReference type="SAM" id="Phobius"/>
    </source>
</evidence>
<protein>
    <submittedName>
        <fullName evidence="2">Uncharacterized membrane protein</fullName>
    </submittedName>
</protein>
<feature type="transmembrane region" description="Helical" evidence="1">
    <location>
        <begin position="37"/>
        <end position="56"/>
    </location>
</feature>
<dbReference type="OrthoDB" id="9789229at2"/>
<dbReference type="Proteomes" id="UP000192468">
    <property type="component" value="Unassembled WGS sequence"/>
</dbReference>
<proteinExistence type="predicted"/>
<feature type="transmembrane region" description="Helical" evidence="1">
    <location>
        <begin position="6"/>
        <end position="25"/>
    </location>
</feature>
<dbReference type="InterPro" id="IPR010540">
    <property type="entry name" value="CmpB_TMEM229"/>
</dbReference>
<evidence type="ECO:0000313" key="2">
    <source>
        <dbReference type="EMBL" id="SMC21967.1"/>
    </source>
</evidence>
<dbReference type="Pfam" id="PF06541">
    <property type="entry name" value="ABC_trans_CmpB"/>
    <property type="match status" value="1"/>
</dbReference>
<gene>
    <name evidence="2" type="ORF">SAMN02745134_01498</name>
</gene>
<organism evidence="2 3">
    <name type="scientific">Clostridium acidisoli DSM 12555</name>
    <dbReference type="NCBI Taxonomy" id="1121291"/>
    <lineage>
        <taxon>Bacteria</taxon>
        <taxon>Bacillati</taxon>
        <taxon>Bacillota</taxon>
        <taxon>Clostridia</taxon>
        <taxon>Eubacteriales</taxon>
        <taxon>Clostridiaceae</taxon>
        <taxon>Clostridium</taxon>
    </lineage>
</organism>
<dbReference type="STRING" id="1121291.SAMN02745134_01498"/>
<dbReference type="AlphaFoldDB" id="A0A1W1XDK6"/>
<dbReference type="EMBL" id="FWXH01000003">
    <property type="protein sequence ID" value="SMC21967.1"/>
    <property type="molecule type" value="Genomic_DNA"/>
</dbReference>
<keyword evidence="1" id="KW-1133">Transmembrane helix</keyword>
<dbReference type="RefSeq" id="WP_084114979.1">
    <property type="nucleotide sequence ID" value="NZ_FWXH01000003.1"/>
</dbReference>
<feature type="transmembrane region" description="Helical" evidence="1">
    <location>
        <begin position="115"/>
        <end position="136"/>
    </location>
</feature>
<keyword evidence="1" id="KW-0812">Transmembrane</keyword>
<feature type="transmembrane region" description="Helical" evidence="1">
    <location>
        <begin position="68"/>
        <end position="94"/>
    </location>
</feature>
<accession>A0A1W1XDK6</accession>
<sequence length="242" mass="28793">MMNNYDLILFFTIYSFLGWIIETIFASINEKKIINRGFLTGPFCPIYGFGAVLVIRCSEWTNTICTNYFMYLTISVLFSIFLVTILEYITGFFLEKIFNCKWWDYSDNMWNCNGYICIKYSLLWGILAFMLVHTIHPVISQVIFSIPTSIKTYMEIFILLYFIGDTAKSVISTLDLRKVIMNYSNFSVNKYCEKIIKYNRFFYAFPRLLILNSGIINRDVRRILNERFYKIKTELKNRFQNL</sequence>
<reference evidence="2 3" key="1">
    <citation type="submission" date="2017-04" db="EMBL/GenBank/DDBJ databases">
        <authorList>
            <person name="Afonso C.L."/>
            <person name="Miller P.J."/>
            <person name="Scott M.A."/>
            <person name="Spackman E."/>
            <person name="Goraichik I."/>
            <person name="Dimitrov K.M."/>
            <person name="Suarez D.L."/>
            <person name="Swayne D.E."/>
        </authorList>
    </citation>
    <scope>NUCLEOTIDE SEQUENCE [LARGE SCALE GENOMIC DNA]</scope>
    <source>
        <strain evidence="2 3">DSM 12555</strain>
    </source>
</reference>
<name>A0A1W1XDK6_9CLOT</name>
<keyword evidence="3" id="KW-1185">Reference proteome</keyword>
<evidence type="ECO:0000313" key="3">
    <source>
        <dbReference type="Proteomes" id="UP000192468"/>
    </source>
</evidence>
<keyword evidence="1" id="KW-0472">Membrane</keyword>